<keyword evidence="3" id="KW-1185">Reference proteome</keyword>
<evidence type="ECO:0008006" key="4">
    <source>
        <dbReference type="Google" id="ProtNLM"/>
    </source>
</evidence>
<feature type="chain" id="PRO_5045871406" description="Lysozyme inhibitor LprI N-terminal domain-containing protein" evidence="1">
    <location>
        <begin position="24"/>
        <end position="134"/>
    </location>
</feature>
<organism evidence="2 3">
    <name type="scientific">Hydrogenophaga electricum</name>
    <dbReference type="NCBI Taxonomy" id="1230953"/>
    <lineage>
        <taxon>Bacteria</taxon>
        <taxon>Pseudomonadati</taxon>
        <taxon>Pseudomonadota</taxon>
        <taxon>Betaproteobacteria</taxon>
        <taxon>Burkholderiales</taxon>
        <taxon>Comamonadaceae</taxon>
        <taxon>Hydrogenophaga</taxon>
    </lineage>
</organism>
<evidence type="ECO:0000256" key="1">
    <source>
        <dbReference type="SAM" id="SignalP"/>
    </source>
</evidence>
<dbReference type="Proteomes" id="UP001156903">
    <property type="component" value="Unassembled WGS sequence"/>
</dbReference>
<dbReference type="EMBL" id="BSPB01000003">
    <property type="protein sequence ID" value="GLS13187.1"/>
    <property type="molecule type" value="Genomic_DNA"/>
</dbReference>
<protein>
    <recommendedName>
        <fullName evidence="4">Lysozyme inhibitor LprI N-terminal domain-containing protein</fullName>
    </recommendedName>
</protein>
<gene>
    <name evidence="2" type="ORF">GCM10007935_06160</name>
</gene>
<comment type="caution">
    <text evidence="2">The sequence shown here is derived from an EMBL/GenBank/DDBJ whole genome shotgun (WGS) entry which is preliminary data.</text>
</comment>
<proteinExistence type="predicted"/>
<accession>A0ABQ6BYX9</accession>
<feature type="signal peptide" evidence="1">
    <location>
        <begin position="1"/>
        <end position="23"/>
    </location>
</feature>
<keyword evidence="1" id="KW-0732">Signal</keyword>
<reference evidence="3" key="1">
    <citation type="journal article" date="2019" name="Int. J. Syst. Evol. Microbiol.">
        <title>The Global Catalogue of Microorganisms (GCM) 10K type strain sequencing project: providing services to taxonomists for standard genome sequencing and annotation.</title>
        <authorList>
            <consortium name="The Broad Institute Genomics Platform"/>
            <consortium name="The Broad Institute Genome Sequencing Center for Infectious Disease"/>
            <person name="Wu L."/>
            <person name="Ma J."/>
        </authorList>
    </citation>
    <scope>NUCLEOTIDE SEQUENCE [LARGE SCALE GENOMIC DNA]</scope>
    <source>
        <strain evidence="3">NBRC 109341</strain>
    </source>
</reference>
<dbReference type="RefSeq" id="WP_284306653.1">
    <property type="nucleotide sequence ID" value="NZ_BSPB01000003.1"/>
</dbReference>
<evidence type="ECO:0000313" key="3">
    <source>
        <dbReference type="Proteomes" id="UP001156903"/>
    </source>
</evidence>
<sequence length="134" mass="14169">MTPRLAPLIAALVVAAPMASALAAGDRAGIDARYQRERQACASVADPDSRHACLRDAGAARQEALRGTLAGREGDAAQWQRNALLRCTVHKDVIDRALCERMAQGEGQASGSVEGGGVIREIEVEIDPDPTNPR</sequence>
<name>A0ABQ6BYX9_9BURK</name>
<evidence type="ECO:0000313" key="2">
    <source>
        <dbReference type="EMBL" id="GLS13187.1"/>
    </source>
</evidence>